<dbReference type="Pfam" id="PF06953">
    <property type="entry name" value="ArsD"/>
    <property type="match status" value="1"/>
</dbReference>
<sequence>MKKMIIYEPAMCCSTGLCGVSVDPQLLRISTVLSSLNKNGIKVVRYNLSSAPQEFVKNTEVNKLMSVGGVEVLPITVLDGEIVKKGSYPTNDELARLLNVPKNYLGVEAAKVKVTPKKNDGGCNCKGGCC</sequence>
<dbReference type="GO" id="GO:0003677">
    <property type="term" value="F:DNA binding"/>
    <property type="evidence" value="ECO:0007669"/>
    <property type="project" value="InterPro"/>
</dbReference>
<reference evidence="1 2" key="1">
    <citation type="submission" date="2016-10" db="EMBL/GenBank/DDBJ databases">
        <authorList>
            <person name="de Groot N.N."/>
        </authorList>
    </citation>
    <scope>NUCLEOTIDE SEQUENCE [LARGE SCALE GENOMIC DNA]</scope>
    <source>
        <strain evidence="1 2">CGMCC 1.5070</strain>
    </source>
</reference>
<proteinExistence type="predicted"/>
<accession>A0A1H8BM82</accession>
<name>A0A1H8BM82_9FIRM</name>
<dbReference type="NCBIfam" id="NF033727">
    <property type="entry name" value="chaperon_ArsD"/>
    <property type="match status" value="1"/>
</dbReference>
<dbReference type="Proteomes" id="UP000199158">
    <property type="component" value="Unassembled WGS sequence"/>
</dbReference>
<dbReference type="EMBL" id="FOCG01000001">
    <property type="protein sequence ID" value="SEM83903.1"/>
    <property type="molecule type" value="Genomic_DNA"/>
</dbReference>
<evidence type="ECO:0000313" key="2">
    <source>
        <dbReference type="Proteomes" id="UP000199158"/>
    </source>
</evidence>
<dbReference type="InterPro" id="IPR010712">
    <property type="entry name" value="Arsenical-R_ArsD"/>
</dbReference>
<dbReference type="Gene3D" id="3.40.30.10">
    <property type="entry name" value="Glutaredoxin"/>
    <property type="match status" value="1"/>
</dbReference>
<keyword evidence="2" id="KW-1185">Reference proteome</keyword>
<dbReference type="STRING" id="474960.SAMN05216180_1988"/>
<evidence type="ECO:0000313" key="1">
    <source>
        <dbReference type="EMBL" id="SEM83903.1"/>
    </source>
</evidence>
<dbReference type="RefSeq" id="WP_092754056.1">
    <property type="nucleotide sequence ID" value="NZ_FOCG01000001.1"/>
</dbReference>
<gene>
    <name evidence="1" type="ORF">SAMN05216180_1988</name>
</gene>
<organism evidence="1 2">
    <name type="scientific">Hydrogenoanaerobacterium saccharovorans</name>
    <dbReference type="NCBI Taxonomy" id="474960"/>
    <lineage>
        <taxon>Bacteria</taxon>
        <taxon>Bacillati</taxon>
        <taxon>Bacillota</taxon>
        <taxon>Clostridia</taxon>
        <taxon>Eubacteriales</taxon>
        <taxon>Oscillospiraceae</taxon>
        <taxon>Hydrogenoanaerobacterium</taxon>
    </lineage>
</organism>
<dbReference type="OrthoDB" id="9801358at2"/>
<dbReference type="GO" id="GO:0045892">
    <property type="term" value="P:negative regulation of DNA-templated transcription"/>
    <property type="evidence" value="ECO:0007669"/>
    <property type="project" value="InterPro"/>
</dbReference>
<protein>
    <submittedName>
        <fullName evidence="1">Arsenical resistance operon trans-acting repressor ArsD</fullName>
    </submittedName>
</protein>
<dbReference type="AlphaFoldDB" id="A0A1H8BM82"/>
<dbReference type="GO" id="GO:0046685">
    <property type="term" value="P:response to arsenic-containing substance"/>
    <property type="evidence" value="ECO:0007669"/>
    <property type="project" value="InterPro"/>
</dbReference>